<gene>
    <name evidence="10" type="ORF">TIFTF001_046282</name>
</gene>
<protein>
    <recommendedName>
        <fullName evidence="1">non-specific serine/threonine protein kinase</fullName>
        <ecNumber evidence="1">2.7.11.1</ecNumber>
    </recommendedName>
</protein>
<keyword evidence="3" id="KW-0808">Transferase</keyword>
<sequence length="100" mass="11082">MAVTEKCDVYSFGVLAFEVLMGKHPEELISCLQSEAAVKTFHYKNVLDRRLSPPICRNVGDKLASVMKTAVSCSMLANPQSRPTMPSVTKLLEMQVYADD</sequence>
<dbReference type="Proteomes" id="UP001187192">
    <property type="component" value="Unassembled WGS sequence"/>
</dbReference>
<comment type="catalytic activity">
    <reaction evidence="7">
        <text>L-threonyl-[protein] + ATP = O-phospho-L-threonyl-[protein] + ADP + H(+)</text>
        <dbReference type="Rhea" id="RHEA:46608"/>
        <dbReference type="Rhea" id="RHEA-COMP:11060"/>
        <dbReference type="Rhea" id="RHEA-COMP:11605"/>
        <dbReference type="ChEBI" id="CHEBI:15378"/>
        <dbReference type="ChEBI" id="CHEBI:30013"/>
        <dbReference type="ChEBI" id="CHEBI:30616"/>
        <dbReference type="ChEBI" id="CHEBI:61977"/>
        <dbReference type="ChEBI" id="CHEBI:456216"/>
        <dbReference type="EC" id="2.7.11.1"/>
    </reaction>
</comment>
<proteinExistence type="predicted"/>
<evidence type="ECO:0000313" key="11">
    <source>
        <dbReference type="Proteomes" id="UP001187192"/>
    </source>
</evidence>
<dbReference type="InterPro" id="IPR051420">
    <property type="entry name" value="Ser_Thr_Kinases_DiverseReg"/>
</dbReference>
<comment type="caution">
    <text evidence="10">The sequence shown here is derived from an EMBL/GenBank/DDBJ whole genome shotgun (WGS) entry which is preliminary data.</text>
</comment>
<evidence type="ECO:0000256" key="2">
    <source>
        <dbReference type="ARBA" id="ARBA00022527"/>
    </source>
</evidence>
<keyword evidence="5" id="KW-0418">Kinase</keyword>
<dbReference type="GO" id="GO:0005524">
    <property type="term" value="F:ATP binding"/>
    <property type="evidence" value="ECO:0007669"/>
    <property type="project" value="UniProtKB-KW"/>
</dbReference>
<evidence type="ECO:0000256" key="5">
    <source>
        <dbReference type="ARBA" id="ARBA00022777"/>
    </source>
</evidence>
<dbReference type="PANTHER" id="PTHR48005">
    <property type="entry name" value="LEUCINE RICH REPEAT KINASE 2"/>
    <property type="match status" value="1"/>
</dbReference>
<evidence type="ECO:0000256" key="7">
    <source>
        <dbReference type="ARBA" id="ARBA00047899"/>
    </source>
</evidence>
<dbReference type="SUPFAM" id="SSF56112">
    <property type="entry name" value="Protein kinase-like (PK-like)"/>
    <property type="match status" value="1"/>
</dbReference>
<dbReference type="PANTHER" id="PTHR48005:SF70">
    <property type="entry name" value="MDIS1-INTERACTING RECEPTOR LIKE KINASE 2-LIKE"/>
    <property type="match status" value="1"/>
</dbReference>
<keyword evidence="2" id="KW-0723">Serine/threonine-protein kinase</keyword>
<evidence type="ECO:0000259" key="9">
    <source>
        <dbReference type="Pfam" id="PF07714"/>
    </source>
</evidence>
<keyword evidence="4" id="KW-0547">Nucleotide-binding</keyword>
<evidence type="ECO:0000256" key="4">
    <source>
        <dbReference type="ARBA" id="ARBA00022741"/>
    </source>
</evidence>
<reference evidence="10" key="1">
    <citation type="submission" date="2023-07" db="EMBL/GenBank/DDBJ databases">
        <title>draft genome sequence of fig (Ficus carica).</title>
        <authorList>
            <person name="Takahashi T."/>
            <person name="Nishimura K."/>
        </authorList>
    </citation>
    <scope>NUCLEOTIDE SEQUENCE</scope>
</reference>
<evidence type="ECO:0000256" key="1">
    <source>
        <dbReference type="ARBA" id="ARBA00012513"/>
    </source>
</evidence>
<evidence type="ECO:0000313" key="10">
    <source>
        <dbReference type="EMBL" id="GMN28942.1"/>
    </source>
</evidence>
<evidence type="ECO:0000256" key="3">
    <source>
        <dbReference type="ARBA" id="ARBA00022679"/>
    </source>
</evidence>
<comment type="catalytic activity">
    <reaction evidence="8">
        <text>L-seryl-[protein] + ATP = O-phospho-L-seryl-[protein] + ADP + H(+)</text>
        <dbReference type="Rhea" id="RHEA:17989"/>
        <dbReference type="Rhea" id="RHEA-COMP:9863"/>
        <dbReference type="Rhea" id="RHEA-COMP:11604"/>
        <dbReference type="ChEBI" id="CHEBI:15378"/>
        <dbReference type="ChEBI" id="CHEBI:29999"/>
        <dbReference type="ChEBI" id="CHEBI:30616"/>
        <dbReference type="ChEBI" id="CHEBI:83421"/>
        <dbReference type="ChEBI" id="CHEBI:456216"/>
        <dbReference type="EC" id="2.7.11.1"/>
    </reaction>
</comment>
<keyword evidence="11" id="KW-1185">Reference proteome</keyword>
<dbReference type="Gene3D" id="1.10.510.10">
    <property type="entry name" value="Transferase(Phosphotransferase) domain 1"/>
    <property type="match status" value="1"/>
</dbReference>
<dbReference type="Pfam" id="PF07714">
    <property type="entry name" value="PK_Tyr_Ser-Thr"/>
    <property type="match status" value="1"/>
</dbReference>
<accession>A0AA87Z3F2</accession>
<feature type="domain" description="Serine-threonine/tyrosine-protein kinase catalytic" evidence="9">
    <location>
        <begin position="3"/>
        <end position="90"/>
    </location>
</feature>
<dbReference type="AlphaFoldDB" id="A0AA87Z3F2"/>
<dbReference type="GO" id="GO:0004674">
    <property type="term" value="F:protein serine/threonine kinase activity"/>
    <property type="evidence" value="ECO:0007669"/>
    <property type="project" value="UniProtKB-KW"/>
</dbReference>
<dbReference type="EMBL" id="BTGU01004554">
    <property type="protein sequence ID" value="GMN28942.1"/>
    <property type="molecule type" value="Genomic_DNA"/>
</dbReference>
<evidence type="ECO:0000256" key="8">
    <source>
        <dbReference type="ARBA" id="ARBA00048679"/>
    </source>
</evidence>
<dbReference type="InterPro" id="IPR011009">
    <property type="entry name" value="Kinase-like_dom_sf"/>
</dbReference>
<dbReference type="InterPro" id="IPR001245">
    <property type="entry name" value="Ser-Thr/Tyr_kinase_cat_dom"/>
</dbReference>
<evidence type="ECO:0000256" key="6">
    <source>
        <dbReference type="ARBA" id="ARBA00022840"/>
    </source>
</evidence>
<keyword evidence="6" id="KW-0067">ATP-binding</keyword>
<organism evidence="10 11">
    <name type="scientific">Ficus carica</name>
    <name type="common">Common fig</name>
    <dbReference type="NCBI Taxonomy" id="3494"/>
    <lineage>
        <taxon>Eukaryota</taxon>
        <taxon>Viridiplantae</taxon>
        <taxon>Streptophyta</taxon>
        <taxon>Embryophyta</taxon>
        <taxon>Tracheophyta</taxon>
        <taxon>Spermatophyta</taxon>
        <taxon>Magnoliopsida</taxon>
        <taxon>eudicotyledons</taxon>
        <taxon>Gunneridae</taxon>
        <taxon>Pentapetalae</taxon>
        <taxon>rosids</taxon>
        <taxon>fabids</taxon>
        <taxon>Rosales</taxon>
        <taxon>Moraceae</taxon>
        <taxon>Ficeae</taxon>
        <taxon>Ficus</taxon>
    </lineage>
</organism>
<dbReference type="EC" id="2.7.11.1" evidence="1"/>
<name>A0AA87Z3F2_FICCA</name>